<name>A0A0K0DFU1_ANGCA</name>
<protein>
    <submittedName>
        <fullName evidence="2">Uncharacterized protein</fullName>
    </submittedName>
</protein>
<dbReference type="WBParaSite" id="ACAC_0000986401-mRNA-1">
    <property type="protein sequence ID" value="ACAC_0000986401-mRNA-1"/>
    <property type="gene ID" value="ACAC_0000986401"/>
</dbReference>
<sequence>MDDLCDPDFYLNYTPPAITQTQQKPPERSSNTAEIQRTHVGTRSVQFPRKHYYQPVQAFIDPLDDILASTAPPSPVLSVDIRDRDTHRLRNCKSIAALTGPTRDRRLFSEQYDAVSQAKDPDDWLTHKLRKVRSKRDLDSDQIRRRTQEKMLLEELKNVHDNKQSQRSLFNDAVQTIEGYDNNKLPNRIPPIHKIVLFFILNPFV</sequence>
<accession>A0A0K0DFU1</accession>
<keyword evidence="1" id="KW-1185">Reference proteome</keyword>
<dbReference type="STRING" id="6313.A0A0K0DFU1"/>
<proteinExistence type="predicted"/>
<evidence type="ECO:0000313" key="1">
    <source>
        <dbReference type="Proteomes" id="UP000035642"/>
    </source>
</evidence>
<organism evidence="1 2">
    <name type="scientific">Angiostrongylus cantonensis</name>
    <name type="common">Rat lungworm</name>
    <dbReference type="NCBI Taxonomy" id="6313"/>
    <lineage>
        <taxon>Eukaryota</taxon>
        <taxon>Metazoa</taxon>
        <taxon>Ecdysozoa</taxon>
        <taxon>Nematoda</taxon>
        <taxon>Chromadorea</taxon>
        <taxon>Rhabditida</taxon>
        <taxon>Rhabditina</taxon>
        <taxon>Rhabditomorpha</taxon>
        <taxon>Strongyloidea</taxon>
        <taxon>Metastrongylidae</taxon>
        <taxon>Angiostrongylus</taxon>
    </lineage>
</organism>
<reference evidence="1" key="1">
    <citation type="submission" date="2012-09" db="EMBL/GenBank/DDBJ databases">
        <authorList>
            <person name="Martin A.A."/>
        </authorList>
    </citation>
    <scope>NUCLEOTIDE SEQUENCE</scope>
</reference>
<evidence type="ECO:0000313" key="2">
    <source>
        <dbReference type="WBParaSite" id="ACAC_0000986401-mRNA-1"/>
    </source>
</evidence>
<dbReference type="AlphaFoldDB" id="A0A0K0DFU1"/>
<reference evidence="2" key="2">
    <citation type="submission" date="2017-02" db="UniProtKB">
        <authorList>
            <consortium name="WormBaseParasite"/>
        </authorList>
    </citation>
    <scope>IDENTIFICATION</scope>
</reference>
<dbReference type="Proteomes" id="UP000035642">
    <property type="component" value="Unassembled WGS sequence"/>
</dbReference>